<keyword evidence="3" id="KW-1185">Reference proteome</keyword>
<reference evidence="2 3" key="1">
    <citation type="submission" date="2016-10" db="EMBL/GenBank/DDBJ databases">
        <title>The genome of Paramicrosporidium saccamoebae is the missing link in understanding Cryptomycota and Microsporidia evolution.</title>
        <authorList>
            <person name="Quandt C.A."/>
            <person name="Beaudet D."/>
            <person name="Corsaro D."/>
            <person name="Michel R."/>
            <person name="Corradi N."/>
            <person name="James T."/>
        </authorList>
    </citation>
    <scope>NUCLEOTIDE SEQUENCE [LARGE SCALE GENOMIC DNA]</scope>
    <source>
        <strain evidence="2 3">KSL3</strain>
    </source>
</reference>
<sequence>MLLKSLFLVALVAAQTTTNTTTTTTTDTTTTDTTTPTTTPTTVTTTVDTPTTLTTTVCPSSTSYCPSKCTEHHHHHYHTKTICTTINNTPCWLYVWPCPTATTSFITSTAYVAPTSAVAPACVPCTSYVTQTVNPPAVCTTMIFCDIVDQSENCVAQNNRLIEEIASEALRSGGNVYVNGQMVVFASGSSSSTASTGSVSGQDANDAAATNQGVPIAIAAIMGCLLFF</sequence>
<name>A0A2H9TJK4_9FUNG</name>
<feature type="region of interest" description="Disordered" evidence="1">
    <location>
        <begin position="20"/>
        <end position="42"/>
    </location>
</feature>
<accession>A0A2H9TJK4</accession>
<dbReference type="AlphaFoldDB" id="A0A2H9TJK4"/>
<evidence type="ECO:0000313" key="3">
    <source>
        <dbReference type="Proteomes" id="UP000240830"/>
    </source>
</evidence>
<organism evidence="2 3">
    <name type="scientific">Paramicrosporidium saccamoebae</name>
    <dbReference type="NCBI Taxonomy" id="1246581"/>
    <lineage>
        <taxon>Eukaryota</taxon>
        <taxon>Fungi</taxon>
        <taxon>Fungi incertae sedis</taxon>
        <taxon>Cryptomycota</taxon>
        <taxon>Cryptomycota incertae sedis</taxon>
        <taxon>Paramicrosporidium</taxon>
    </lineage>
</organism>
<protein>
    <submittedName>
        <fullName evidence="2">Uncharacterized protein</fullName>
    </submittedName>
</protein>
<comment type="caution">
    <text evidence="2">The sequence shown here is derived from an EMBL/GenBank/DDBJ whole genome shotgun (WGS) entry which is preliminary data.</text>
</comment>
<evidence type="ECO:0000313" key="2">
    <source>
        <dbReference type="EMBL" id="PJF17941.1"/>
    </source>
</evidence>
<dbReference type="OrthoDB" id="7791530at2759"/>
<gene>
    <name evidence="2" type="ORF">PSACC_02254</name>
</gene>
<proteinExistence type="predicted"/>
<dbReference type="Proteomes" id="UP000240830">
    <property type="component" value="Unassembled WGS sequence"/>
</dbReference>
<dbReference type="EMBL" id="MTSL01000150">
    <property type="protein sequence ID" value="PJF17941.1"/>
    <property type="molecule type" value="Genomic_DNA"/>
</dbReference>
<evidence type="ECO:0000256" key="1">
    <source>
        <dbReference type="SAM" id="MobiDB-lite"/>
    </source>
</evidence>